<sequence>MGEKNDYQKRKHYHAAAKDAVDKEIASGRNNLTTKSFEQHGTFAFVNKTPITKTEIRLVQTKMELVQTEESEVQHINDNVPIANEFEDSSEMIDVTQTSYFYDAFEEEVDFNLYINYDG</sequence>
<proteinExistence type="predicted"/>
<dbReference type="Proteomes" id="UP001153678">
    <property type="component" value="Unassembled WGS sequence"/>
</dbReference>
<evidence type="ECO:0000313" key="2">
    <source>
        <dbReference type="Proteomes" id="UP001153678"/>
    </source>
</evidence>
<protein>
    <submittedName>
        <fullName evidence="1">9462_t:CDS:1</fullName>
    </submittedName>
</protein>
<evidence type="ECO:0000313" key="1">
    <source>
        <dbReference type="EMBL" id="CAI2185769.1"/>
    </source>
</evidence>
<organism evidence="1 2">
    <name type="scientific">Funneliformis geosporum</name>
    <dbReference type="NCBI Taxonomy" id="1117311"/>
    <lineage>
        <taxon>Eukaryota</taxon>
        <taxon>Fungi</taxon>
        <taxon>Fungi incertae sedis</taxon>
        <taxon>Mucoromycota</taxon>
        <taxon>Glomeromycotina</taxon>
        <taxon>Glomeromycetes</taxon>
        <taxon>Glomerales</taxon>
        <taxon>Glomeraceae</taxon>
        <taxon>Funneliformis</taxon>
    </lineage>
</organism>
<accession>A0A9W4WTH5</accession>
<dbReference type="AlphaFoldDB" id="A0A9W4WTH5"/>
<name>A0A9W4WTH5_9GLOM</name>
<reference evidence="1" key="1">
    <citation type="submission" date="2022-08" db="EMBL/GenBank/DDBJ databases">
        <authorList>
            <person name="Kallberg Y."/>
            <person name="Tangrot J."/>
            <person name="Rosling A."/>
        </authorList>
    </citation>
    <scope>NUCLEOTIDE SEQUENCE</scope>
    <source>
        <strain evidence="1">Wild A</strain>
    </source>
</reference>
<dbReference type="EMBL" id="CAMKVN010003861">
    <property type="protein sequence ID" value="CAI2185769.1"/>
    <property type="molecule type" value="Genomic_DNA"/>
</dbReference>
<gene>
    <name evidence="1" type="ORF">FWILDA_LOCUS12243</name>
</gene>
<keyword evidence="2" id="KW-1185">Reference proteome</keyword>
<comment type="caution">
    <text evidence="1">The sequence shown here is derived from an EMBL/GenBank/DDBJ whole genome shotgun (WGS) entry which is preliminary data.</text>
</comment>